<protein>
    <recommendedName>
        <fullName evidence="8">DNA-3-methyladenine glycosylase I</fullName>
        <ecNumber evidence="8">3.2.2.20</ecNumber>
    </recommendedName>
</protein>
<evidence type="ECO:0000313" key="10">
    <source>
        <dbReference type="Proteomes" id="UP000286954"/>
    </source>
</evidence>
<evidence type="ECO:0000256" key="7">
    <source>
        <dbReference type="ARBA" id="ARBA00057608"/>
    </source>
</evidence>
<evidence type="ECO:0000256" key="6">
    <source>
        <dbReference type="ARBA" id="ARBA00052558"/>
    </source>
</evidence>
<dbReference type="OrthoDB" id="9807664at2"/>
<dbReference type="SUPFAM" id="SSF48150">
    <property type="entry name" value="DNA-glycosylase"/>
    <property type="match status" value="1"/>
</dbReference>
<dbReference type="PANTHER" id="PTHR30037:SF4">
    <property type="entry name" value="DNA-3-METHYLADENINE GLYCOSYLASE I"/>
    <property type="match status" value="1"/>
</dbReference>
<dbReference type="InterPro" id="IPR005019">
    <property type="entry name" value="Adenine_glyco"/>
</dbReference>
<dbReference type="EC" id="3.2.2.20" evidence="8"/>
<dbReference type="EMBL" id="CP018911">
    <property type="protein sequence ID" value="AZU03924.1"/>
    <property type="molecule type" value="Genomic_DNA"/>
</dbReference>
<evidence type="ECO:0000256" key="3">
    <source>
        <dbReference type="ARBA" id="ARBA00022801"/>
    </source>
</evidence>
<comment type="function">
    <text evidence="7">Hydrolysis of the deoxyribose N-glycosidic bond to excise 3-methyladenine from the damaged DNA polymer formed by alkylation lesions.</text>
</comment>
<dbReference type="AlphaFoldDB" id="A0A3T0E9C0"/>
<keyword evidence="5" id="KW-0234">DNA repair</keyword>
<evidence type="ECO:0000256" key="1">
    <source>
        <dbReference type="ARBA" id="ARBA00022723"/>
    </source>
</evidence>
<dbReference type="Pfam" id="PF03352">
    <property type="entry name" value="Adenine_glyco"/>
    <property type="match status" value="1"/>
</dbReference>
<name>A0A3T0E9C0_9PROT</name>
<evidence type="ECO:0000256" key="2">
    <source>
        <dbReference type="ARBA" id="ARBA00022763"/>
    </source>
</evidence>
<keyword evidence="2" id="KW-0227">DNA damage</keyword>
<reference evidence="9 10" key="1">
    <citation type="submission" date="2016-12" db="EMBL/GenBank/DDBJ databases">
        <title>The genome of dimorphic prosthecate Glycocaulis alkaliphilus 6b-8t, isolated from crude oil dictates its adaptability in petroleum environments.</title>
        <authorList>
            <person name="Wu X.-L."/>
            <person name="Geng S."/>
        </authorList>
    </citation>
    <scope>NUCLEOTIDE SEQUENCE [LARGE SCALE GENOMIC DNA]</scope>
    <source>
        <strain evidence="9 10">6B-8</strain>
    </source>
</reference>
<accession>A0A3T0E9C0</accession>
<evidence type="ECO:0000256" key="8">
    <source>
        <dbReference type="ARBA" id="ARBA00066766"/>
    </source>
</evidence>
<proteinExistence type="predicted"/>
<dbReference type="GO" id="GO:0006284">
    <property type="term" value="P:base-excision repair"/>
    <property type="evidence" value="ECO:0007669"/>
    <property type="project" value="InterPro"/>
</dbReference>
<dbReference type="GO" id="GO:0046872">
    <property type="term" value="F:metal ion binding"/>
    <property type="evidence" value="ECO:0007669"/>
    <property type="project" value="UniProtKB-KW"/>
</dbReference>
<dbReference type="RefSeq" id="WP_127566528.1">
    <property type="nucleotide sequence ID" value="NZ_BMFB01000007.1"/>
</dbReference>
<keyword evidence="10" id="KW-1185">Reference proteome</keyword>
<evidence type="ECO:0000256" key="4">
    <source>
        <dbReference type="ARBA" id="ARBA00022833"/>
    </source>
</evidence>
<organism evidence="9 10">
    <name type="scientific">Glycocaulis alkaliphilus</name>
    <dbReference type="NCBI Taxonomy" id="1434191"/>
    <lineage>
        <taxon>Bacteria</taxon>
        <taxon>Pseudomonadati</taxon>
        <taxon>Pseudomonadota</taxon>
        <taxon>Alphaproteobacteria</taxon>
        <taxon>Maricaulales</taxon>
        <taxon>Maricaulaceae</taxon>
        <taxon>Glycocaulis</taxon>
    </lineage>
</organism>
<sequence length="193" mass="21773">MLHRCPWPGEDPLYVDYHDTEWGVPERDDEALFAKLILDGFQAGLSWITILRKREAFLEAFDGFNPETLARYGEADIARLLGNAGIIRSRAKIEASIGNAKAYLAMRERGQGFSDYLWNFVDGEPVQNRFSTMKEVPAETPVSQAMSKALKKEGFKFCGPVIVYAFMQATGLVNDHLVSCHRHEEVKNLSRSS</sequence>
<gene>
    <name evidence="9" type="ORF">X907_1391</name>
</gene>
<evidence type="ECO:0000313" key="9">
    <source>
        <dbReference type="EMBL" id="AZU03924.1"/>
    </source>
</evidence>
<keyword evidence="4" id="KW-0862">Zinc</keyword>
<dbReference type="GO" id="GO:0008725">
    <property type="term" value="F:DNA-3-methyladenine glycosylase activity"/>
    <property type="evidence" value="ECO:0007669"/>
    <property type="project" value="UniProtKB-EC"/>
</dbReference>
<dbReference type="FunFam" id="1.10.340.30:FF:000009">
    <property type="entry name" value="DNA-3-methyladenine glycosylase I"/>
    <property type="match status" value="1"/>
</dbReference>
<comment type="catalytic activity">
    <reaction evidence="6">
        <text>Hydrolysis of alkylated DNA, releasing 3-methyladenine.</text>
        <dbReference type="EC" id="3.2.2.20"/>
    </reaction>
</comment>
<dbReference type="InterPro" id="IPR011257">
    <property type="entry name" value="DNA_glycosylase"/>
</dbReference>
<dbReference type="Gene3D" id="1.10.340.30">
    <property type="entry name" value="Hypothetical protein, domain 2"/>
    <property type="match status" value="1"/>
</dbReference>
<dbReference type="InterPro" id="IPR052891">
    <property type="entry name" value="DNA-3mA_glycosylase"/>
</dbReference>
<dbReference type="KEGG" id="gak:X907_1391"/>
<keyword evidence="3" id="KW-0378">Hydrolase</keyword>
<evidence type="ECO:0000256" key="5">
    <source>
        <dbReference type="ARBA" id="ARBA00023204"/>
    </source>
</evidence>
<dbReference type="Proteomes" id="UP000286954">
    <property type="component" value="Chromosome"/>
</dbReference>
<dbReference type="NCBIfam" id="TIGR00624">
    <property type="entry name" value="tag"/>
    <property type="match status" value="1"/>
</dbReference>
<keyword evidence="1" id="KW-0479">Metal-binding</keyword>
<dbReference type="PANTHER" id="PTHR30037">
    <property type="entry name" value="DNA-3-METHYLADENINE GLYCOSYLASE 1"/>
    <property type="match status" value="1"/>
</dbReference>
<dbReference type="InterPro" id="IPR004597">
    <property type="entry name" value="Tag"/>
</dbReference>